<dbReference type="InterPro" id="IPR046848">
    <property type="entry name" value="E_motif"/>
</dbReference>
<dbReference type="AlphaFoldDB" id="A0A251UYT0"/>
<dbReference type="Pfam" id="PF13041">
    <property type="entry name" value="PPR_2"/>
    <property type="match status" value="5"/>
</dbReference>
<evidence type="ECO:0000313" key="4">
    <source>
        <dbReference type="EMBL" id="OTG28173.1"/>
    </source>
</evidence>
<evidence type="ECO:0000256" key="2">
    <source>
        <dbReference type="PROSITE-ProRule" id="PRU00708"/>
    </source>
</evidence>
<dbReference type="EMBL" id="CM007893">
    <property type="protein sequence ID" value="OTG28173.1"/>
    <property type="molecule type" value="Genomic_DNA"/>
</dbReference>
<sequence length="705" mass="79038">MDSTKLIPLMRTVAESKSIKHAQLIHQKIITCGQQNNIAICKNLITLLFSCQLYKSASLVFQSIETPSDITLWNTLISNYTKTYMFDEALQVFEKLLHYSFLKPDSYTYPSVLKACGGLRFVNFGRMVHMHLVKNGFVADVVVTSSLLGMYAKCGRFGLAVKVFDEMPVRDVACWNTVISCYHQDGQYEKALGLFGTMKDHGFEPDSVSFTTAISACAKLTDLERGKEIHDEAVRNGFVSDRFVQAALVDMYGKCGCLETAVRVFEQIPVKNLVSWNSMIAGYSTKGDSKSCIRLLSRMNTEQTKPNSTTLSSSLMACSKSSNLKHGKFIHGYIIKNNIKPDTFIYTSLLDMYFKCGATSSAEYVFEKTPKTNVVEWNSMISGYVTVGLYLEALGVYNDMIAAGVEPDSITITSTLAACSQLGALERGKEIHESVIFGKFESNEIVMGALLDMYTKCGAVDEAQQVFDKLPERDLISWTTMITAYGAHGRAFNALQLFQEMKKLNVKPDRVVFLAVISTCSHAGLVDEGCYYFNQMVNDYGIKPNIADYSCLVDLHGRAGRLHEAYDILRRNASIRDDVELLSTLFSACYLHGDLKLGEEIGGLLIDKNPDDSSTYIVLANMYASIKKWDKARKVRLKMKEMGLRKNPGCAWIEIDKKIEPFFVEDKSIPKADLVYKCLSILSRHMSKDEVLFLNVISDMYMYEC</sequence>
<dbReference type="Pfam" id="PF20431">
    <property type="entry name" value="E_motif"/>
    <property type="match status" value="1"/>
</dbReference>
<evidence type="ECO:0000313" key="3">
    <source>
        <dbReference type="EMBL" id="KAF5810397.1"/>
    </source>
</evidence>
<dbReference type="GO" id="GO:0009451">
    <property type="term" value="P:RNA modification"/>
    <property type="evidence" value="ECO:0000318"/>
    <property type="project" value="GO_Central"/>
</dbReference>
<dbReference type="InterPro" id="IPR046960">
    <property type="entry name" value="PPR_At4g14850-like_plant"/>
</dbReference>
<keyword evidence="1" id="KW-0677">Repeat</keyword>
<dbReference type="InterPro" id="IPR002885">
    <property type="entry name" value="PPR_rpt"/>
</dbReference>
<feature type="repeat" description="PPR" evidence="2">
    <location>
        <begin position="373"/>
        <end position="407"/>
    </location>
</feature>
<reference evidence="3" key="3">
    <citation type="submission" date="2020-06" db="EMBL/GenBank/DDBJ databases">
        <title>Helianthus annuus Genome sequencing and assembly Release 2.</title>
        <authorList>
            <person name="Gouzy J."/>
            <person name="Langlade N."/>
            <person name="Munos S."/>
        </authorList>
    </citation>
    <scope>NUCLEOTIDE SEQUENCE</scope>
    <source>
        <tissue evidence="3">Leaves</tissue>
    </source>
</reference>
<dbReference type="GO" id="GO:0003723">
    <property type="term" value="F:RNA binding"/>
    <property type="evidence" value="ECO:0000318"/>
    <property type="project" value="GO_Central"/>
</dbReference>
<evidence type="ECO:0000313" key="5">
    <source>
        <dbReference type="Proteomes" id="UP000215914"/>
    </source>
</evidence>
<keyword evidence="5" id="KW-1185">Reference proteome</keyword>
<proteinExistence type="predicted"/>
<reference evidence="4" key="2">
    <citation type="submission" date="2017-02" db="EMBL/GenBank/DDBJ databases">
        <title>Sunflower complete genome.</title>
        <authorList>
            <person name="Langlade N."/>
            <person name="Munos S."/>
        </authorList>
    </citation>
    <scope>NUCLEOTIDE SEQUENCE [LARGE SCALE GENOMIC DNA]</scope>
    <source>
        <tissue evidence="4">Leaves</tissue>
    </source>
</reference>
<dbReference type="Pfam" id="PF01535">
    <property type="entry name" value="PPR"/>
    <property type="match status" value="3"/>
</dbReference>
<dbReference type="Proteomes" id="UP000215914">
    <property type="component" value="Chromosome 4"/>
</dbReference>
<dbReference type="EMBL" id="MNCJ02000319">
    <property type="protein sequence ID" value="KAF5810397.1"/>
    <property type="molecule type" value="Genomic_DNA"/>
</dbReference>
<feature type="repeat" description="PPR" evidence="2">
    <location>
        <begin position="69"/>
        <end position="103"/>
    </location>
</feature>
<reference evidence="3 5" key="1">
    <citation type="journal article" date="2017" name="Nature">
        <title>The sunflower genome provides insights into oil metabolism, flowering and Asterid evolution.</title>
        <authorList>
            <person name="Badouin H."/>
            <person name="Gouzy J."/>
            <person name="Grassa C.J."/>
            <person name="Murat F."/>
            <person name="Staton S.E."/>
            <person name="Cottret L."/>
            <person name="Lelandais-Briere C."/>
            <person name="Owens G.L."/>
            <person name="Carrere S."/>
            <person name="Mayjonade B."/>
            <person name="Legrand L."/>
            <person name="Gill N."/>
            <person name="Kane N.C."/>
            <person name="Bowers J.E."/>
            <person name="Hubner S."/>
            <person name="Bellec A."/>
            <person name="Berard A."/>
            <person name="Berges H."/>
            <person name="Blanchet N."/>
            <person name="Boniface M.C."/>
            <person name="Brunel D."/>
            <person name="Catrice O."/>
            <person name="Chaidir N."/>
            <person name="Claudel C."/>
            <person name="Donnadieu C."/>
            <person name="Faraut T."/>
            <person name="Fievet G."/>
            <person name="Helmstetter N."/>
            <person name="King M."/>
            <person name="Knapp S.J."/>
            <person name="Lai Z."/>
            <person name="Le Paslier M.C."/>
            <person name="Lippi Y."/>
            <person name="Lorenzon L."/>
            <person name="Mandel J.R."/>
            <person name="Marage G."/>
            <person name="Marchand G."/>
            <person name="Marquand E."/>
            <person name="Bret-Mestries E."/>
            <person name="Morien E."/>
            <person name="Nambeesan S."/>
            <person name="Nguyen T."/>
            <person name="Pegot-Espagnet P."/>
            <person name="Pouilly N."/>
            <person name="Raftis F."/>
            <person name="Sallet E."/>
            <person name="Schiex T."/>
            <person name="Thomas J."/>
            <person name="Vandecasteele C."/>
            <person name="Vares D."/>
            <person name="Vear F."/>
            <person name="Vautrin S."/>
            <person name="Crespi M."/>
            <person name="Mangin B."/>
            <person name="Burke J.M."/>
            <person name="Salse J."/>
            <person name="Munos S."/>
            <person name="Vincourt P."/>
            <person name="Rieseberg L.H."/>
            <person name="Langlade N.B."/>
        </authorList>
    </citation>
    <scope>NUCLEOTIDE SEQUENCE [LARGE SCALE GENOMIC DNA]</scope>
    <source>
        <strain evidence="5">cv. SF193</strain>
        <tissue evidence="3">Leaves</tissue>
    </source>
</reference>
<feature type="repeat" description="PPR" evidence="2">
    <location>
        <begin position="612"/>
        <end position="646"/>
    </location>
</feature>
<protein>
    <submittedName>
        <fullName evidence="4">Putative tetratricopeptide repeat (TPR)-like superfamily protein</fullName>
    </submittedName>
    <submittedName>
        <fullName evidence="3">Tetratricopeptide-like helical domain superfamily</fullName>
    </submittedName>
</protein>
<dbReference type="GO" id="GO:0099402">
    <property type="term" value="P:plant organ development"/>
    <property type="evidence" value="ECO:0007669"/>
    <property type="project" value="UniProtKB-ARBA"/>
</dbReference>
<feature type="repeat" description="PPR" evidence="2">
    <location>
        <begin position="272"/>
        <end position="306"/>
    </location>
</feature>
<evidence type="ECO:0000256" key="1">
    <source>
        <dbReference type="ARBA" id="ARBA00022737"/>
    </source>
</evidence>
<dbReference type="FunCoup" id="A0A251UYT0">
    <property type="interactions" value="19"/>
</dbReference>
<dbReference type="FunFam" id="1.25.40.10:FF:000344">
    <property type="entry name" value="Pentatricopeptide repeat-containing protein"/>
    <property type="match status" value="1"/>
</dbReference>
<feature type="repeat" description="PPR" evidence="2">
    <location>
        <begin position="474"/>
        <end position="508"/>
    </location>
</feature>
<gene>
    <name evidence="4" type="ORF">HannXRQ_Chr04g0108241</name>
    <name evidence="3" type="ORF">HanXRQr2_Chr04g0168891</name>
</gene>
<dbReference type="Gramene" id="mRNA:HanXRQr2_Chr04g0168891">
    <property type="protein sequence ID" value="CDS:HanXRQr2_Chr04g0168891.1"/>
    <property type="gene ID" value="HanXRQr2_Chr04g0168891"/>
</dbReference>
<dbReference type="PANTHER" id="PTHR24015">
    <property type="entry name" value="OS07G0578800 PROTEIN-RELATED"/>
    <property type="match status" value="1"/>
</dbReference>
<dbReference type="PROSITE" id="PS51375">
    <property type="entry name" value="PPR"/>
    <property type="match status" value="8"/>
</dbReference>
<dbReference type="InParanoid" id="A0A251UYT0"/>
<dbReference type="OMA" id="WNGLMAA"/>
<dbReference type="PANTHER" id="PTHR24015:SF260">
    <property type="entry name" value="PENTATRICOPEPTIDE REPEAT-CONTAINING PROTEIN"/>
    <property type="match status" value="1"/>
</dbReference>
<feature type="repeat" description="PPR" evidence="2">
    <location>
        <begin position="206"/>
        <end position="240"/>
    </location>
</feature>
<accession>A0A251UYT0</accession>
<dbReference type="FunFam" id="1.25.40.10:FF:000284">
    <property type="entry name" value="Pentatricopeptide repeat-containing protein"/>
    <property type="match status" value="1"/>
</dbReference>
<organism evidence="4 5">
    <name type="scientific">Helianthus annuus</name>
    <name type="common">Common sunflower</name>
    <dbReference type="NCBI Taxonomy" id="4232"/>
    <lineage>
        <taxon>Eukaryota</taxon>
        <taxon>Viridiplantae</taxon>
        <taxon>Streptophyta</taxon>
        <taxon>Embryophyta</taxon>
        <taxon>Tracheophyta</taxon>
        <taxon>Spermatophyta</taxon>
        <taxon>Magnoliopsida</taxon>
        <taxon>eudicotyledons</taxon>
        <taxon>Gunneridae</taxon>
        <taxon>Pentapetalae</taxon>
        <taxon>asterids</taxon>
        <taxon>campanulids</taxon>
        <taxon>Asterales</taxon>
        <taxon>Asteraceae</taxon>
        <taxon>Asteroideae</taxon>
        <taxon>Heliantheae alliance</taxon>
        <taxon>Heliantheae</taxon>
        <taxon>Helianthus</taxon>
    </lineage>
</organism>
<dbReference type="FunFam" id="1.25.40.10:FF:000158">
    <property type="entry name" value="pentatricopeptide repeat-containing protein At2g33680"/>
    <property type="match status" value="1"/>
</dbReference>
<name>A0A251UYT0_HELAN</name>
<dbReference type="OrthoDB" id="185373at2759"/>
<dbReference type="SUPFAM" id="SSF48452">
    <property type="entry name" value="TPR-like"/>
    <property type="match status" value="1"/>
</dbReference>
<dbReference type="InterPro" id="IPR011990">
    <property type="entry name" value="TPR-like_helical_dom_sf"/>
</dbReference>
<dbReference type="Gene3D" id="1.25.40.10">
    <property type="entry name" value="Tetratricopeptide repeat domain"/>
    <property type="match status" value="5"/>
</dbReference>
<feature type="repeat" description="PPR" evidence="2">
    <location>
        <begin position="171"/>
        <end position="205"/>
    </location>
</feature>
<dbReference type="NCBIfam" id="TIGR00756">
    <property type="entry name" value="PPR"/>
    <property type="match status" value="6"/>
</dbReference>
<feature type="repeat" description="PPR" evidence="2">
    <location>
        <begin position="140"/>
        <end position="170"/>
    </location>
</feature>
<dbReference type="FunFam" id="1.25.40.10:FF:000436">
    <property type="entry name" value="Pentatricopeptide repeat-containing protein At5g39350 family"/>
    <property type="match status" value="1"/>
</dbReference>